<dbReference type="InterPro" id="IPR023346">
    <property type="entry name" value="Lysozyme-like_dom_sf"/>
</dbReference>
<dbReference type="PANTHER" id="PTHR38107:SF3">
    <property type="entry name" value="LYSOZYME RRRD-RELATED"/>
    <property type="match status" value="1"/>
</dbReference>
<organism evidence="5 6">
    <name type="scientific">Candidatus Bodocaedibacter vickermanii</name>
    <dbReference type="NCBI Taxonomy" id="2741701"/>
    <lineage>
        <taxon>Bacteria</taxon>
        <taxon>Pseudomonadati</taxon>
        <taxon>Pseudomonadota</taxon>
        <taxon>Alphaproteobacteria</taxon>
        <taxon>Holosporales</taxon>
        <taxon>Candidatus Paracaedibacteraceae</taxon>
        <taxon>Candidatus Bodocaedibacter</taxon>
    </lineage>
</organism>
<dbReference type="KEGG" id="pbal:CPBP_00813"/>
<gene>
    <name evidence="5" type="primary">rrrD</name>
    <name evidence="5" type="ORF">CPBP_00813</name>
</gene>
<evidence type="ECO:0000313" key="6">
    <source>
        <dbReference type="Proteomes" id="UP000594001"/>
    </source>
</evidence>
<evidence type="ECO:0000256" key="4">
    <source>
        <dbReference type="RuleBase" id="RU003788"/>
    </source>
</evidence>
<accession>A0A7L9RU02</accession>
<dbReference type="InterPro" id="IPR051018">
    <property type="entry name" value="Bacteriophage_GH24"/>
</dbReference>
<dbReference type="EC" id="3.2.1.17" evidence="4"/>
<dbReference type="GO" id="GO:0016998">
    <property type="term" value="P:cell wall macromolecule catabolic process"/>
    <property type="evidence" value="ECO:0007669"/>
    <property type="project" value="InterPro"/>
</dbReference>
<dbReference type="EMBL" id="CP054719">
    <property type="protein sequence ID" value="QOL20036.1"/>
    <property type="molecule type" value="Genomic_DNA"/>
</dbReference>
<keyword evidence="1 4" id="KW-0929">Antimicrobial</keyword>
<keyword evidence="2 4" id="KW-0081">Bacteriolytic enzyme</keyword>
<dbReference type="InterPro" id="IPR002196">
    <property type="entry name" value="Glyco_hydro_24"/>
</dbReference>
<name>A0A7L9RU02_9PROT</name>
<protein>
    <recommendedName>
        <fullName evidence="4">Lysozyme</fullName>
        <ecNumber evidence="4">3.2.1.17</ecNumber>
    </recommendedName>
</protein>
<comment type="similarity">
    <text evidence="4">Belongs to the glycosyl hydrolase 24 family.</text>
</comment>
<dbReference type="GO" id="GO:0031640">
    <property type="term" value="P:killing of cells of another organism"/>
    <property type="evidence" value="ECO:0007669"/>
    <property type="project" value="UniProtKB-KW"/>
</dbReference>
<evidence type="ECO:0000256" key="3">
    <source>
        <dbReference type="ARBA" id="ARBA00023200"/>
    </source>
</evidence>
<evidence type="ECO:0000256" key="1">
    <source>
        <dbReference type="ARBA" id="ARBA00022529"/>
    </source>
</evidence>
<dbReference type="Proteomes" id="UP000594001">
    <property type="component" value="Chromosome"/>
</dbReference>
<sequence>MSFIRLNNSITLFRFLLLIPFVWFASKWGERDRWCTNQTLSLISRFEGFFPKAYLCPAGVPTIGFGHVVEDNENFSGIHLAQDEALELLRSDLVSANDIRPYLKDPDSLAPHQLDAITSLTYNMGHPEIGHSFLIKHINENNIEAAYDFFAPWRGIGDKIVPGLAKRRLVELMVFANRPLDPKSNL</sequence>
<dbReference type="SUPFAM" id="SSF53955">
    <property type="entry name" value="Lysozyme-like"/>
    <property type="match status" value="1"/>
</dbReference>
<dbReference type="AlphaFoldDB" id="A0A7L9RU02"/>
<dbReference type="Pfam" id="PF00959">
    <property type="entry name" value="Phage_lysozyme"/>
    <property type="match status" value="1"/>
</dbReference>
<dbReference type="GO" id="GO:0003796">
    <property type="term" value="F:lysozyme activity"/>
    <property type="evidence" value="ECO:0007669"/>
    <property type="project" value="UniProtKB-EC"/>
</dbReference>
<reference evidence="5 6" key="1">
    <citation type="submission" date="2020-06" db="EMBL/GenBank/DDBJ databases">
        <title>The endosymbiont of the kinetoplastid Bodo saltans is a Paracaedibacter-like alpha-proteobacterium possessing a putative toxin-antitoxin system.</title>
        <authorList>
            <person name="Midha S."/>
            <person name="Rigden D.J."/>
            <person name="Siozios S."/>
            <person name="Hurst G.D.D."/>
            <person name="Jackson A.P."/>
        </authorList>
    </citation>
    <scope>NUCLEOTIDE SEQUENCE [LARGE SCALE GENOMIC DNA]</scope>
    <source>
        <strain evidence="5">Lake Konstanz</strain>
    </source>
</reference>
<dbReference type="PANTHER" id="PTHR38107">
    <property type="match status" value="1"/>
</dbReference>
<evidence type="ECO:0000256" key="2">
    <source>
        <dbReference type="ARBA" id="ARBA00022638"/>
    </source>
</evidence>
<keyword evidence="6" id="KW-1185">Reference proteome</keyword>
<dbReference type="CDD" id="cd00737">
    <property type="entry name" value="lyz_endolysin_autolysin"/>
    <property type="match status" value="1"/>
</dbReference>
<keyword evidence="4 5" id="KW-0326">Glycosidase</keyword>
<proteinExistence type="inferred from homology"/>
<keyword evidence="4 5" id="KW-0378">Hydrolase</keyword>
<dbReference type="InterPro" id="IPR033907">
    <property type="entry name" value="Endolysin_autolysin"/>
</dbReference>
<dbReference type="Gene3D" id="1.10.530.40">
    <property type="match status" value="1"/>
</dbReference>
<dbReference type="GO" id="GO:0042742">
    <property type="term" value="P:defense response to bacterium"/>
    <property type="evidence" value="ECO:0007669"/>
    <property type="project" value="UniProtKB-KW"/>
</dbReference>
<keyword evidence="3" id="KW-1035">Host cytoplasm</keyword>
<comment type="catalytic activity">
    <reaction evidence="4">
        <text>Hydrolysis of (1-&gt;4)-beta-linkages between N-acetylmuramic acid and N-acetyl-D-glucosamine residues in a peptidoglycan and between N-acetyl-D-glucosamine residues in chitodextrins.</text>
        <dbReference type="EC" id="3.2.1.17"/>
    </reaction>
</comment>
<evidence type="ECO:0000313" key="5">
    <source>
        <dbReference type="EMBL" id="QOL20036.1"/>
    </source>
</evidence>
<dbReference type="GO" id="GO:0009253">
    <property type="term" value="P:peptidoglycan catabolic process"/>
    <property type="evidence" value="ECO:0007669"/>
    <property type="project" value="InterPro"/>
</dbReference>
<dbReference type="InterPro" id="IPR023347">
    <property type="entry name" value="Lysozyme_dom_sf"/>
</dbReference>